<dbReference type="PATRIC" id="fig|1513271.3.peg.3579"/>
<comment type="subunit">
    <text evidence="2">Homotetramer.</text>
</comment>
<evidence type="ECO:0000259" key="10">
    <source>
        <dbReference type="Pfam" id="PF13622"/>
    </source>
</evidence>
<dbReference type="AlphaFoldDB" id="A0A0J8JHF6"/>
<comment type="catalytic activity">
    <reaction evidence="6">
        <text>a fatty acyl-CoA + H2O = a fatty acid + CoA + H(+)</text>
        <dbReference type="Rhea" id="RHEA:16781"/>
        <dbReference type="ChEBI" id="CHEBI:15377"/>
        <dbReference type="ChEBI" id="CHEBI:15378"/>
        <dbReference type="ChEBI" id="CHEBI:28868"/>
        <dbReference type="ChEBI" id="CHEBI:57287"/>
        <dbReference type="ChEBI" id="CHEBI:77636"/>
        <dbReference type="EC" id="3.1.2.20"/>
    </reaction>
    <physiologicalReaction direction="left-to-right" evidence="6">
        <dbReference type="Rhea" id="RHEA:16782"/>
    </physiologicalReaction>
</comment>
<dbReference type="Gene3D" id="2.40.160.210">
    <property type="entry name" value="Acyl-CoA thioesterase, double hotdog domain"/>
    <property type="match status" value="1"/>
</dbReference>
<evidence type="ECO:0000259" key="9">
    <source>
        <dbReference type="Pfam" id="PF02551"/>
    </source>
</evidence>
<dbReference type="EC" id="3.1.2.20" evidence="5"/>
<evidence type="ECO:0000256" key="5">
    <source>
        <dbReference type="ARBA" id="ARBA00038894"/>
    </source>
</evidence>
<dbReference type="InterPro" id="IPR049449">
    <property type="entry name" value="TesB_ACOT8-like_N"/>
</dbReference>
<dbReference type="RefSeq" id="WP_048695433.1">
    <property type="nucleotide sequence ID" value="NZ_KQ130509.1"/>
</dbReference>
<evidence type="ECO:0000256" key="3">
    <source>
        <dbReference type="ARBA" id="ARBA00022801"/>
    </source>
</evidence>
<gene>
    <name evidence="11" type="ORF">XM47_17465</name>
</gene>
<organism evidence="11 12">
    <name type="scientific">Catenovulum maritimum</name>
    <dbReference type="NCBI Taxonomy" id="1513271"/>
    <lineage>
        <taxon>Bacteria</taxon>
        <taxon>Pseudomonadati</taxon>
        <taxon>Pseudomonadota</taxon>
        <taxon>Gammaproteobacteria</taxon>
        <taxon>Alteromonadales</taxon>
        <taxon>Alteromonadaceae</taxon>
        <taxon>Catenovulum</taxon>
    </lineage>
</organism>
<evidence type="ECO:0000256" key="2">
    <source>
        <dbReference type="ARBA" id="ARBA00011881"/>
    </source>
</evidence>
<dbReference type="InterPro" id="IPR042171">
    <property type="entry name" value="Acyl-CoA_hotdog"/>
</dbReference>
<dbReference type="GO" id="GO:0006637">
    <property type="term" value="P:acyl-CoA metabolic process"/>
    <property type="evidence" value="ECO:0007669"/>
    <property type="project" value="InterPro"/>
</dbReference>
<dbReference type="GO" id="GO:0047617">
    <property type="term" value="F:fatty acyl-CoA hydrolase activity"/>
    <property type="evidence" value="ECO:0007669"/>
    <property type="project" value="UniProtKB-EC"/>
</dbReference>
<dbReference type="CDD" id="cd03445">
    <property type="entry name" value="Thioesterase_II_repeat2"/>
    <property type="match status" value="1"/>
</dbReference>
<dbReference type="GO" id="GO:0005829">
    <property type="term" value="C:cytosol"/>
    <property type="evidence" value="ECO:0007669"/>
    <property type="project" value="TreeGrafter"/>
</dbReference>
<keyword evidence="12" id="KW-1185">Reference proteome</keyword>
<dbReference type="GO" id="GO:0009062">
    <property type="term" value="P:fatty acid catabolic process"/>
    <property type="evidence" value="ECO:0007669"/>
    <property type="project" value="TreeGrafter"/>
</dbReference>
<dbReference type="NCBIfam" id="TIGR00189">
    <property type="entry name" value="tesB"/>
    <property type="match status" value="1"/>
</dbReference>
<dbReference type="InterPro" id="IPR029069">
    <property type="entry name" value="HotDog_dom_sf"/>
</dbReference>
<reference evidence="11 12" key="1">
    <citation type="submission" date="2015-04" db="EMBL/GenBank/DDBJ databases">
        <title>Draft Genome Sequence of the Novel Agar-Digesting Marine Bacterium Q1.</title>
        <authorList>
            <person name="Li Y."/>
            <person name="Li D."/>
            <person name="Chen G."/>
            <person name="Du Z."/>
        </authorList>
    </citation>
    <scope>NUCLEOTIDE SEQUENCE [LARGE SCALE GENOMIC DNA]</scope>
    <source>
        <strain evidence="11 12">Q1</strain>
    </source>
</reference>
<dbReference type="Pfam" id="PF13622">
    <property type="entry name" value="4HBT_3"/>
    <property type="match status" value="1"/>
</dbReference>
<dbReference type="CDD" id="cd03444">
    <property type="entry name" value="Thioesterase_II_repeat1"/>
    <property type="match status" value="1"/>
</dbReference>
<evidence type="ECO:0000256" key="1">
    <source>
        <dbReference type="ARBA" id="ARBA00006538"/>
    </source>
</evidence>
<comment type="caution">
    <text evidence="11">The sequence shown here is derived from an EMBL/GenBank/DDBJ whole genome shotgun (WGS) entry which is preliminary data.</text>
</comment>
<name>A0A0J8JHF6_9ALTE</name>
<dbReference type="Proteomes" id="UP000037600">
    <property type="component" value="Unassembled WGS sequence"/>
</dbReference>
<dbReference type="STRING" id="1513271.XM47_17465"/>
<dbReference type="PANTHER" id="PTHR11066:SF34">
    <property type="entry name" value="ACYL-COENZYME A THIOESTERASE 8"/>
    <property type="match status" value="1"/>
</dbReference>
<dbReference type="OrthoDB" id="9781019at2"/>
<dbReference type="PANTHER" id="PTHR11066">
    <property type="entry name" value="ACYL-COA THIOESTERASE"/>
    <property type="match status" value="1"/>
</dbReference>
<dbReference type="InterPro" id="IPR003703">
    <property type="entry name" value="Acyl_CoA_thio"/>
</dbReference>
<sequence length="286" mass="32517">MSDVLAELLDLLSLEKIEQGIFRGQSQDLGFGAVFGGQVLGQALAAAQETVDLDRAVHSYHSYFLRAGDVHHPILYKVDVIRDGKSFCTRRVEAIQHGKVIFYLTASFQKPEHGLEHQHEMPNVTGPENLLSDLEIARKFQDQIPAKVRDKFTCDKPIEIKPVEWINPLQPEKAPAKRHVWMKTNGVMPNDQRVHKYLLSYASDFYFLVTSLQPHGKSFMDPKMQVATLDHSMWFHREFKFDDWILYEIDSPSASGARGLVRGKFYNQNGDLVASSVQEGVIRVHA</sequence>
<dbReference type="Pfam" id="PF02551">
    <property type="entry name" value="Acyl_CoA_thio"/>
    <property type="match status" value="1"/>
</dbReference>
<proteinExistence type="inferred from homology"/>
<keyword evidence="3 11" id="KW-0378">Hydrolase</keyword>
<evidence type="ECO:0000256" key="8">
    <source>
        <dbReference type="ARBA" id="ARBA00079653"/>
    </source>
</evidence>
<dbReference type="InterPro" id="IPR025652">
    <property type="entry name" value="TesB_C"/>
</dbReference>
<comment type="similarity">
    <text evidence="1">Belongs to the C/M/P thioester hydrolase family.</text>
</comment>
<protein>
    <recommendedName>
        <fullName evidence="7">Acyl-CoA thioesterase 2</fullName>
        <ecNumber evidence="5">3.1.2.20</ecNumber>
    </recommendedName>
    <alternativeName>
        <fullName evidence="8">Thioesterase II</fullName>
    </alternativeName>
</protein>
<feature type="domain" description="Acyl-CoA thioesterase-like N-terminal HotDog" evidence="10">
    <location>
        <begin position="31"/>
        <end position="109"/>
    </location>
</feature>
<evidence type="ECO:0000313" key="12">
    <source>
        <dbReference type="Proteomes" id="UP000037600"/>
    </source>
</evidence>
<evidence type="ECO:0000256" key="7">
    <source>
        <dbReference type="ARBA" id="ARBA00071120"/>
    </source>
</evidence>
<keyword evidence="4" id="KW-0443">Lipid metabolism</keyword>
<feature type="domain" description="Acyl-CoA thioesterase 2 C-terminal" evidence="9">
    <location>
        <begin position="149"/>
        <end position="281"/>
    </location>
</feature>
<evidence type="ECO:0000313" key="11">
    <source>
        <dbReference type="EMBL" id="KMT63861.1"/>
    </source>
</evidence>
<dbReference type="FunFam" id="2.40.160.210:FF:000001">
    <property type="entry name" value="Acyl-CoA thioesterase II"/>
    <property type="match status" value="1"/>
</dbReference>
<evidence type="ECO:0000256" key="4">
    <source>
        <dbReference type="ARBA" id="ARBA00023098"/>
    </source>
</evidence>
<accession>A0A0J8JHF6</accession>
<dbReference type="EMBL" id="LAZL01000039">
    <property type="protein sequence ID" value="KMT63861.1"/>
    <property type="molecule type" value="Genomic_DNA"/>
</dbReference>
<dbReference type="SUPFAM" id="SSF54637">
    <property type="entry name" value="Thioesterase/thiol ester dehydrase-isomerase"/>
    <property type="match status" value="2"/>
</dbReference>
<evidence type="ECO:0000256" key="6">
    <source>
        <dbReference type="ARBA" id="ARBA00050943"/>
    </source>
</evidence>